<accession>D0A3L7</accession>
<evidence type="ECO:0000313" key="2">
    <source>
        <dbReference type="Proteomes" id="UP000002316"/>
    </source>
</evidence>
<proteinExistence type="predicted"/>
<organism evidence="1 2">
    <name type="scientific">Trypanosoma brucei gambiense (strain MHOM/CI/86/DAL972)</name>
    <dbReference type="NCBI Taxonomy" id="679716"/>
    <lineage>
        <taxon>Eukaryota</taxon>
        <taxon>Discoba</taxon>
        <taxon>Euglenozoa</taxon>
        <taxon>Kinetoplastea</taxon>
        <taxon>Metakinetoplastina</taxon>
        <taxon>Trypanosomatida</taxon>
        <taxon>Trypanosomatidae</taxon>
        <taxon>Trypanosoma</taxon>
    </lineage>
</organism>
<dbReference type="Proteomes" id="UP000002316">
    <property type="component" value="Chromosome 10"/>
</dbReference>
<protein>
    <submittedName>
        <fullName evidence="1">Uncharacterized protein</fullName>
    </submittedName>
</protein>
<dbReference type="EMBL" id="FN554973">
    <property type="protein sequence ID" value="CBH15861.1"/>
    <property type="molecule type" value="Genomic_DNA"/>
</dbReference>
<gene>
    <name evidence="1" type="ORF">TbgDal_X9520</name>
</gene>
<reference evidence="2" key="1">
    <citation type="journal article" date="2010" name="PLoS Negl. Trop. Dis.">
        <title>The genome sequence of Trypanosoma brucei gambiense, causative agent of chronic human african trypanosomiasis.</title>
        <authorList>
            <person name="Jackson A.P."/>
            <person name="Sanders M."/>
            <person name="Berry A."/>
            <person name="McQuillan J."/>
            <person name="Aslett M.A."/>
            <person name="Quail M.A."/>
            <person name="Chukualim B."/>
            <person name="Capewell P."/>
            <person name="MacLeod A."/>
            <person name="Melville S.E."/>
            <person name="Gibson W."/>
            <person name="Barry J.D."/>
            <person name="Berriman M."/>
            <person name="Hertz-Fowler C."/>
        </authorList>
    </citation>
    <scope>NUCLEOTIDE SEQUENCE [LARGE SCALE GENOMIC DNA]</scope>
    <source>
        <strain evidence="2">MHOM/CI/86/DAL972</strain>
    </source>
</reference>
<dbReference type="KEGG" id="tbg:TbgDal_X9520"/>
<evidence type="ECO:0000313" key="1">
    <source>
        <dbReference type="EMBL" id="CBH15861.1"/>
    </source>
</evidence>
<dbReference type="RefSeq" id="XP_011778125.1">
    <property type="nucleotide sequence ID" value="XM_011779823.1"/>
</dbReference>
<sequence length="120" mass="13428">MNIPIFRYFFSPTTSSSPLGMCRKRHTYSHVHMHISTCFNCRLQPPSPRDGGRGAGQVGTKRLYGTYSSGEMHAISTTAQCADAPLLWLYESIRQCVQSRVYHSKNSIVHPNITAALALR</sequence>
<dbReference type="GeneID" id="23866079"/>
<name>D0A3L7_TRYB9</name>
<dbReference type="AlphaFoldDB" id="D0A3L7"/>